<accession>A0A2W5V8K7</accession>
<dbReference type="InterPro" id="IPR040079">
    <property type="entry name" value="Glutathione_S-Trfase"/>
</dbReference>
<dbReference type="Gene3D" id="3.40.30.10">
    <property type="entry name" value="Glutaredoxin"/>
    <property type="match status" value="1"/>
</dbReference>
<feature type="domain" description="GST N-terminal" evidence="2">
    <location>
        <begin position="8"/>
        <end position="87"/>
    </location>
</feature>
<dbReference type="GO" id="GO:0016740">
    <property type="term" value="F:transferase activity"/>
    <property type="evidence" value="ECO:0007669"/>
    <property type="project" value="UniProtKB-KW"/>
</dbReference>
<dbReference type="SUPFAM" id="SSF47616">
    <property type="entry name" value="GST C-terminal domain-like"/>
    <property type="match status" value="1"/>
</dbReference>
<dbReference type="AlphaFoldDB" id="A0A2W5V8K7"/>
<feature type="domain" description="GST C-terminal" evidence="3">
    <location>
        <begin position="90"/>
        <end position="215"/>
    </location>
</feature>
<proteinExistence type="predicted"/>
<dbReference type="CDD" id="cd03046">
    <property type="entry name" value="GST_N_GTT1_like"/>
    <property type="match status" value="1"/>
</dbReference>
<dbReference type="PROSITE" id="PS50404">
    <property type="entry name" value="GST_NTER"/>
    <property type="match status" value="1"/>
</dbReference>
<comment type="caution">
    <text evidence="4">The sequence shown here is derived from an EMBL/GenBank/DDBJ whole genome shotgun (WGS) entry which is preliminary data.</text>
</comment>
<evidence type="ECO:0000259" key="2">
    <source>
        <dbReference type="PROSITE" id="PS50404"/>
    </source>
</evidence>
<dbReference type="InterPro" id="IPR036282">
    <property type="entry name" value="Glutathione-S-Trfase_C_sf"/>
</dbReference>
<dbReference type="InterPro" id="IPR004045">
    <property type="entry name" value="Glutathione_S-Trfase_N"/>
</dbReference>
<evidence type="ECO:0000256" key="1">
    <source>
        <dbReference type="SAM" id="MobiDB-lite"/>
    </source>
</evidence>
<dbReference type="Pfam" id="PF13417">
    <property type="entry name" value="GST_N_3"/>
    <property type="match status" value="1"/>
</dbReference>
<feature type="region of interest" description="Disordered" evidence="1">
    <location>
        <begin position="35"/>
        <end position="55"/>
    </location>
</feature>
<sequence>MNAVVSAYNWVPDFAQGLVRDMRVRWALEEAGQPYRSEPIAQQDKTGSANRAKQPFGQVPAYADGEVEMFESGAIVLRIAEGSEALMPRDPAGRARVQTWMFCALNTMEIPVAFLTELNLFSAGQAWTEGARPRVEGWLRQRLADLSTRLGQNPYLDGDRFTAGDLLMADVLRTLPEAMLAEQPNLAAYVERCTSRPAFQRAMAAQLADFTGSPPPGWA</sequence>
<keyword evidence="4" id="KW-0808">Transferase</keyword>
<gene>
    <name evidence="4" type="ORF">DI526_10975</name>
</gene>
<dbReference type="SUPFAM" id="SSF52833">
    <property type="entry name" value="Thioredoxin-like"/>
    <property type="match status" value="1"/>
</dbReference>
<dbReference type="CDD" id="cd03207">
    <property type="entry name" value="GST_C_8"/>
    <property type="match status" value="1"/>
</dbReference>
<reference evidence="4 5" key="1">
    <citation type="submission" date="2017-08" db="EMBL/GenBank/DDBJ databases">
        <title>Infants hospitalized years apart are colonized by the same room-sourced microbial strains.</title>
        <authorList>
            <person name="Brooks B."/>
            <person name="Olm M.R."/>
            <person name="Firek B.A."/>
            <person name="Baker R."/>
            <person name="Thomas B.C."/>
            <person name="Morowitz M.J."/>
            <person name="Banfield J.F."/>
        </authorList>
    </citation>
    <scope>NUCLEOTIDE SEQUENCE [LARGE SCALE GENOMIC DNA]</scope>
    <source>
        <strain evidence="4">S2_003_000_R2_4</strain>
    </source>
</reference>
<dbReference type="EMBL" id="QFQZ01000030">
    <property type="protein sequence ID" value="PZR34223.1"/>
    <property type="molecule type" value="Genomic_DNA"/>
</dbReference>
<evidence type="ECO:0000313" key="5">
    <source>
        <dbReference type="Proteomes" id="UP000249393"/>
    </source>
</evidence>
<dbReference type="Proteomes" id="UP000249393">
    <property type="component" value="Unassembled WGS sequence"/>
</dbReference>
<dbReference type="PROSITE" id="PS50405">
    <property type="entry name" value="GST_CTER"/>
    <property type="match status" value="1"/>
</dbReference>
<organism evidence="4 5">
    <name type="scientific">Caulobacter segnis</name>
    <dbReference type="NCBI Taxonomy" id="88688"/>
    <lineage>
        <taxon>Bacteria</taxon>
        <taxon>Pseudomonadati</taxon>
        <taxon>Pseudomonadota</taxon>
        <taxon>Alphaproteobacteria</taxon>
        <taxon>Caulobacterales</taxon>
        <taxon>Caulobacteraceae</taxon>
        <taxon>Caulobacter</taxon>
    </lineage>
</organism>
<dbReference type="InterPro" id="IPR036249">
    <property type="entry name" value="Thioredoxin-like_sf"/>
</dbReference>
<dbReference type="InterPro" id="IPR004046">
    <property type="entry name" value="GST_C"/>
</dbReference>
<dbReference type="Gene3D" id="1.20.1050.10">
    <property type="match status" value="1"/>
</dbReference>
<dbReference type="RefSeq" id="WP_304277584.1">
    <property type="nucleotide sequence ID" value="NZ_QFQZ01000030.1"/>
</dbReference>
<dbReference type="Pfam" id="PF00043">
    <property type="entry name" value="GST_C"/>
    <property type="match status" value="1"/>
</dbReference>
<dbReference type="InterPro" id="IPR010987">
    <property type="entry name" value="Glutathione-S-Trfase_C-like"/>
</dbReference>
<dbReference type="PANTHER" id="PTHR44051:SF8">
    <property type="entry name" value="GLUTATHIONE S-TRANSFERASE GSTA"/>
    <property type="match status" value="1"/>
</dbReference>
<evidence type="ECO:0000313" key="4">
    <source>
        <dbReference type="EMBL" id="PZR34223.1"/>
    </source>
</evidence>
<dbReference type="SFLD" id="SFLDG00358">
    <property type="entry name" value="Main_(cytGST)"/>
    <property type="match status" value="1"/>
</dbReference>
<protein>
    <submittedName>
        <fullName evidence="4">Glutathione S-transferase</fullName>
    </submittedName>
</protein>
<dbReference type="PANTHER" id="PTHR44051">
    <property type="entry name" value="GLUTATHIONE S-TRANSFERASE-RELATED"/>
    <property type="match status" value="1"/>
</dbReference>
<dbReference type="SFLD" id="SFLDS00019">
    <property type="entry name" value="Glutathione_Transferase_(cytos"/>
    <property type="match status" value="1"/>
</dbReference>
<evidence type="ECO:0000259" key="3">
    <source>
        <dbReference type="PROSITE" id="PS50405"/>
    </source>
</evidence>
<name>A0A2W5V8K7_9CAUL</name>
<dbReference type="FunFam" id="3.40.30.10:FF:000331">
    <property type="entry name" value="Glutathione S-transferase"/>
    <property type="match status" value="1"/>
</dbReference>